<feature type="compositionally biased region" description="Pro residues" evidence="1">
    <location>
        <begin position="396"/>
        <end position="410"/>
    </location>
</feature>
<feature type="region of interest" description="Disordered" evidence="1">
    <location>
        <begin position="1"/>
        <end position="25"/>
    </location>
</feature>
<evidence type="ECO:0000256" key="1">
    <source>
        <dbReference type="SAM" id="MobiDB-lite"/>
    </source>
</evidence>
<feature type="compositionally biased region" description="Low complexity" evidence="1">
    <location>
        <begin position="47"/>
        <end position="68"/>
    </location>
</feature>
<protein>
    <submittedName>
        <fullName evidence="2">Uncharacterized protein</fullName>
    </submittedName>
</protein>
<evidence type="ECO:0000313" key="2">
    <source>
        <dbReference type="EMBL" id="KAF9510633.1"/>
    </source>
</evidence>
<comment type="caution">
    <text evidence="2">The sequence shown here is derived from an EMBL/GenBank/DDBJ whole genome shotgun (WGS) entry which is preliminary data.</text>
</comment>
<dbReference type="AlphaFoldDB" id="A0A9P6ARK9"/>
<keyword evidence="3" id="KW-1185">Reference proteome</keyword>
<feature type="compositionally biased region" description="Basic and acidic residues" evidence="1">
    <location>
        <begin position="78"/>
        <end position="89"/>
    </location>
</feature>
<proteinExistence type="predicted"/>
<dbReference type="EMBL" id="MU129013">
    <property type="protein sequence ID" value="KAF9510633.1"/>
    <property type="molecule type" value="Genomic_DNA"/>
</dbReference>
<feature type="region of interest" description="Disordered" evidence="1">
    <location>
        <begin position="342"/>
        <end position="413"/>
    </location>
</feature>
<feature type="compositionally biased region" description="Low complexity" evidence="1">
    <location>
        <begin position="243"/>
        <end position="265"/>
    </location>
</feature>
<name>A0A9P6ARK9_9AGAM</name>
<accession>A0A9P6ARK9</accession>
<evidence type="ECO:0000313" key="3">
    <source>
        <dbReference type="Proteomes" id="UP000886523"/>
    </source>
</evidence>
<feature type="compositionally biased region" description="Low complexity" evidence="1">
    <location>
        <begin position="202"/>
        <end position="222"/>
    </location>
</feature>
<dbReference type="Proteomes" id="UP000886523">
    <property type="component" value="Unassembled WGS sequence"/>
</dbReference>
<sequence>MDPQIHRLKPGQYNEVAHNSRSDSKFTRHLHNSSLPISLTLPMSILSAPSSPAKPTTTTTPTRPSTSSGNRLPSCSERMLRATLARDRSAPCSDPGIPCSLPSQTSPSLKSDENSDPFTHNHRTGLPPLEPWPPTLPQSQSSAPPAYTSTISRIHTSPSVSPPTRPRVSIPHRSPSSLHQHRRGSLSLGGGATDNVAHFVTRPSSPSPLSRRPQSPMGLHSPLPSPPSHSPLLRTGQDTLAESRSISMSHSPPNSTSASSVSGPGSKRRSLVVVSAEDHRHYQHQQQLLRHHLETALGDCTTMQMHGYYPQHPVSPLSPSADWDHRHRVLHQDQRQHPLIPASLSASSSASSSSVSLPMHFNPSRTANPYSPHPSPQAGSPFTPPKSPRQLQTNSPLPPTQHIPTPPPSPQFDAETASALLRSRQGYVSFADIKGLCEPTMHIDDDDHDDGGDVDARGKTWWGLLWRT</sequence>
<feature type="region of interest" description="Disordered" evidence="1">
    <location>
        <begin position="46"/>
        <end position="279"/>
    </location>
</feature>
<feature type="compositionally biased region" description="Polar residues" evidence="1">
    <location>
        <begin position="138"/>
        <end position="155"/>
    </location>
</feature>
<reference evidence="2" key="1">
    <citation type="journal article" date="2020" name="Nat. Commun.">
        <title>Large-scale genome sequencing of mycorrhizal fungi provides insights into the early evolution of symbiotic traits.</title>
        <authorList>
            <person name="Miyauchi S."/>
            <person name="Kiss E."/>
            <person name="Kuo A."/>
            <person name="Drula E."/>
            <person name="Kohler A."/>
            <person name="Sanchez-Garcia M."/>
            <person name="Morin E."/>
            <person name="Andreopoulos B."/>
            <person name="Barry K.W."/>
            <person name="Bonito G."/>
            <person name="Buee M."/>
            <person name="Carver A."/>
            <person name="Chen C."/>
            <person name="Cichocki N."/>
            <person name="Clum A."/>
            <person name="Culley D."/>
            <person name="Crous P.W."/>
            <person name="Fauchery L."/>
            <person name="Girlanda M."/>
            <person name="Hayes R.D."/>
            <person name="Keri Z."/>
            <person name="LaButti K."/>
            <person name="Lipzen A."/>
            <person name="Lombard V."/>
            <person name="Magnuson J."/>
            <person name="Maillard F."/>
            <person name="Murat C."/>
            <person name="Nolan M."/>
            <person name="Ohm R.A."/>
            <person name="Pangilinan J."/>
            <person name="Pereira M.F."/>
            <person name="Perotto S."/>
            <person name="Peter M."/>
            <person name="Pfister S."/>
            <person name="Riley R."/>
            <person name="Sitrit Y."/>
            <person name="Stielow J.B."/>
            <person name="Szollosi G."/>
            <person name="Zifcakova L."/>
            <person name="Stursova M."/>
            <person name="Spatafora J.W."/>
            <person name="Tedersoo L."/>
            <person name="Vaario L.M."/>
            <person name="Yamada A."/>
            <person name="Yan M."/>
            <person name="Wang P."/>
            <person name="Xu J."/>
            <person name="Bruns T."/>
            <person name="Baldrian P."/>
            <person name="Vilgalys R."/>
            <person name="Dunand C."/>
            <person name="Henrissat B."/>
            <person name="Grigoriev I.V."/>
            <person name="Hibbett D."/>
            <person name="Nagy L.G."/>
            <person name="Martin F.M."/>
        </authorList>
    </citation>
    <scope>NUCLEOTIDE SEQUENCE</scope>
    <source>
        <strain evidence="2">UP504</strain>
    </source>
</reference>
<organism evidence="2 3">
    <name type="scientific">Hydnum rufescens UP504</name>
    <dbReference type="NCBI Taxonomy" id="1448309"/>
    <lineage>
        <taxon>Eukaryota</taxon>
        <taxon>Fungi</taxon>
        <taxon>Dikarya</taxon>
        <taxon>Basidiomycota</taxon>
        <taxon>Agaricomycotina</taxon>
        <taxon>Agaricomycetes</taxon>
        <taxon>Cantharellales</taxon>
        <taxon>Hydnaceae</taxon>
        <taxon>Hydnum</taxon>
    </lineage>
</organism>
<gene>
    <name evidence="2" type="ORF">BS47DRAFT_1347777</name>
</gene>
<feature type="compositionally biased region" description="Low complexity" evidence="1">
    <location>
        <begin position="342"/>
        <end position="358"/>
    </location>
</feature>